<dbReference type="EMBL" id="VSSQ01009656">
    <property type="protein sequence ID" value="MPM42242.1"/>
    <property type="molecule type" value="Genomic_DNA"/>
</dbReference>
<feature type="compositionally biased region" description="Low complexity" evidence="1">
    <location>
        <begin position="121"/>
        <end position="137"/>
    </location>
</feature>
<protein>
    <submittedName>
        <fullName evidence="2">Uncharacterized protein</fullName>
    </submittedName>
</protein>
<comment type="caution">
    <text evidence="2">The sequence shown here is derived from an EMBL/GenBank/DDBJ whole genome shotgun (WGS) entry which is preliminary data.</text>
</comment>
<feature type="region of interest" description="Disordered" evidence="1">
    <location>
        <begin position="120"/>
        <end position="159"/>
    </location>
</feature>
<proteinExistence type="predicted"/>
<dbReference type="AlphaFoldDB" id="A0A644ZN29"/>
<organism evidence="2">
    <name type="scientific">bioreactor metagenome</name>
    <dbReference type="NCBI Taxonomy" id="1076179"/>
    <lineage>
        <taxon>unclassified sequences</taxon>
        <taxon>metagenomes</taxon>
        <taxon>ecological metagenomes</taxon>
    </lineage>
</organism>
<evidence type="ECO:0000313" key="2">
    <source>
        <dbReference type="EMBL" id="MPM42242.1"/>
    </source>
</evidence>
<evidence type="ECO:0000256" key="1">
    <source>
        <dbReference type="SAM" id="MobiDB-lite"/>
    </source>
</evidence>
<reference evidence="2" key="1">
    <citation type="submission" date="2019-08" db="EMBL/GenBank/DDBJ databases">
        <authorList>
            <person name="Kucharzyk K."/>
            <person name="Murdoch R.W."/>
            <person name="Higgins S."/>
            <person name="Loffler F."/>
        </authorList>
    </citation>
    <scope>NUCLEOTIDE SEQUENCE</scope>
</reference>
<name>A0A644ZN29_9ZZZZ</name>
<sequence length="159" mass="16841">MLRGLTLGLPCPSYSSGSKVSLYCANSSAVSGTISASFFAPVKVQPTATTATSTTAITAGMRNFGFFAMSAMRSFIPFLPSVMVVAQQSRSMALRFSQVSPISVRPYSMRASSPMRLMVPSSQASSESLRESAAASQTSGLYQCAARPKPRSADQMWSP</sequence>
<accession>A0A644ZN29</accession>
<gene>
    <name evidence="2" type="ORF">SDC9_88907</name>
</gene>